<dbReference type="EMBL" id="CAJNOQ010008237">
    <property type="protein sequence ID" value="CAF1191866.1"/>
    <property type="molecule type" value="Genomic_DNA"/>
</dbReference>
<evidence type="ECO:0000256" key="5">
    <source>
        <dbReference type="ARBA" id="ARBA00023002"/>
    </source>
</evidence>
<keyword evidence="3 9" id="KW-0349">Heme</keyword>
<evidence type="ECO:0000256" key="8">
    <source>
        <dbReference type="ARBA" id="ARBA00043906"/>
    </source>
</evidence>
<evidence type="ECO:0000313" key="13">
    <source>
        <dbReference type="Proteomes" id="UP000663829"/>
    </source>
</evidence>
<gene>
    <name evidence="11" type="ORF">GPM918_LOCUS23251</name>
    <name evidence="12" type="ORF">SRO942_LOCUS23250</name>
</gene>
<dbReference type="OrthoDB" id="1470350at2759"/>
<dbReference type="Gene3D" id="1.10.630.10">
    <property type="entry name" value="Cytochrome P450"/>
    <property type="match status" value="1"/>
</dbReference>
<feature type="non-terminal residue" evidence="11">
    <location>
        <position position="289"/>
    </location>
</feature>
<dbReference type="AlphaFoldDB" id="A0A814VRD8"/>
<dbReference type="PRINTS" id="PR00385">
    <property type="entry name" value="P450"/>
</dbReference>
<organism evidence="11 13">
    <name type="scientific">Didymodactylos carnosus</name>
    <dbReference type="NCBI Taxonomy" id="1234261"/>
    <lineage>
        <taxon>Eukaryota</taxon>
        <taxon>Metazoa</taxon>
        <taxon>Spiralia</taxon>
        <taxon>Gnathifera</taxon>
        <taxon>Rotifera</taxon>
        <taxon>Eurotatoria</taxon>
        <taxon>Bdelloidea</taxon>
        <taxon>Philodinida</taxon>
        <taxon>Philodinidae</taxon>
        <taxon>Didymodactylos</taxon>
    </lineage>
</organism>
<comment type="function">
    <text evidence="8">Cytochromes P450 are a group of heme-thiolate monooxygenases. They oxidize a variety of structurally unrelated compounds, including steroids, fatty acids, and xenobiotics.</text>
</comment>
<comment type="cofactor">
    <cofactor evidence="1 9">
        <name>heme</name>
        <dbReference type="ChEBI" id="CHEBI:30413"/>
    </cofactor>
</comment>
<keyword evidence="6 9" id="KW-0408">Iron</keyword>
<evidence type="ECO:0000256" key="1">
    <source>
        <dbReference type="ARBA" id="ARBA00001971"/>
    </source>
</evidence>
<dbReference type="Proteomes" id="UP000681722">
    <property type="component" value="Unassembled WGS sequence"/>
</dbReference>
<dbReference type="GO" id="GO:0008395">
    <property type="term" value="F:steroid hydroxylase activity"/>
    <property type="evidence" value="ECO:0007669"/>
    <property type="project" value="TreeGrafter"/>
</dbReference>
<evidence type="ECO:0000256" key="9">
    <source>
        <dbReference type="PIRSR" id="PIRSR602401-1"/>
    </source>
</evidence>
<keyword evidence="4 9" id="KW-0479">Metal-binding</keyword>
<reference evidence="11" key="1">
    <citation type="submission" date="2021-02" db="EMBL/GenBank/DDBJ databases">
        <authorList>
            <person name="Nowell W R."/>
        </authorList>
    </citation>
    <scope>NUCLEOTIDE SEQUENCE</scope>
</reference>
<dbReference type="PANTHER" id="PTHR24302">
    <property type="entry name" value="CYTOCHROME P450 FAMILY 3"/>
    <property type="match status" value="1"/>
</dbReference>
<keyword evidence="7 10" id="KW-0503">Monooxygenase</keyword>
<keyword evidence="13" id="KW-1185">Reference proteome</keyword>
<dbReference type="PRINTS" id="PR00463">
    <property type="entry name" value="EP450I"/>
</dbReference>
<proteinExistence type="inferred from homology"/>
<evidence type="ECO:0000256" key="2">
    <source>
        <dbReference type="ARBA" id="ARBA00010617"/>
    </source>
</evidence>
<dbReference type="Proteomes" id="UP000663829">
    <property type="component" value="Unassembled WGS sequence"/>
</dbReference>
<dbReference type="InterPro" id="IPR050705">
    <property type="entry name" value="Cytochrome_P450_3A"/>
</dbReference>
<dbReference type="PROSITE" id="PS00086">
    <property type="entry name" value="CYTOCHROME_P450"/>
    <property type="match status" value="1"/>
</dbReference>
<evidence type="ECO:0000313" key="11">
    <source>
        <dbReference type="EMBL" id="CAF1191866.1"/>
    </source>
</evidence>
<evidence type="ECO:0000313" key="12">
    <source>
        <dbReference type="EMBL" id="CAF3956152.1"/>
    </source>
</evidence>
<keyword evidence="5 10" id="KW-0560">Oxidoreductase</keyword>
<dbReference type="EMBL" id="CAJOBC010008238">
    <property type="protein sequence ID" value="CAF3956152.1"/>
    <property type="molecule type" value="Genomic_DNA"/>
</dbReference>
<dbReference type="GO" id="GO:0016705">
    <property type="term" value="F:oxidoreductase activity, acting on paired donors, with incorporation or reduction of molecular oxygen"/>
    <property type="evidence" value="ECO:0007669"/>
    <property type="project" value="InterPro"/>
</dbReference>
<dbReference type="InterPro" id="IPR036396">
    <property type="entry name" value="Cyt_P450_sf"/>
</dbReference>
<dbReference type="PANTHER" id="PTHR24302:SF15">
    <property type="entry name" value="FATTY-ACID PEROXYGENASE"/>
    <property type="match status" value="1"/>
</dbReference>
<protein>
    <recommendedName>
        <fullName evidence="14">Cytochrome P450</fullName>
    </recommendedName>
</protein>
<feature type="binding site" description="axial binding residue" evidence="9">
    <location>
        <position position="233"/>
    </location>
    <ligand>
        <name>heme</name>
        <dbReference type="ChEBI" id="CHEBI:30413"/>
    </ligand>
    <ligandPart>
        <name>Fe</name>
        <dbReference type="ChEBI" id="CHEBI:18248"/>
    </ligandPart>
</feature>
<comment type="caution">
    <text evidence="11">The sequence shown here is derived from an EMBL/GenBank/DDBJ whole genome shotgun (WGS) entry which is preliminary data.</text>
</comment>
<dbReference type="Pfam" id="PF00067">
    <property type="entry name" value="p450"/>
    <property type="match status" value="1"/>
</dbReference>
<dbReference type="InterPro" id="IPR001128">
    <property type="entry name" value="Cyt_P450"/>
</dbReference>
<evidence type="ECO:0000256" key="7">
    <source>
        <dbReference type="ARBA" id="ARBA00023033"/>
    </source>
</evidence>
<dbReference type="SUPFAM" id="SSF48264">
    <property type="entry name" value="Cytochrome P450"/>
    <property type="match status" value="1"/>
</dbReference>
<name>A0A814VRD8_9BILA</name>
<evidence type="ECO:0008006" key="14">
    <source>
        <dbReference type="Google" id="ProtNLM"/>
    </source>
</evidence>
<dbReference type="GO" id="GO:0020037">
    <property type="term" value="F:heme binding"/>
    <property type="evidence" value="ECO:0007669"/>
    <property type="project" value="InterPro"/>
</dbReference>
<accession>A0A814VRD8</accession>
<evidence type="ECO:0000256" key="3">
    <source>
        <dbReference type="ARBA" id="ARBA00022617"/>
    </source>
</evidence>
<dbReference type="InterPro" id="IPR017972">
    <property type="entry name" value="Cyt_P450_CS"/>
</dbReference>
<dbReference type="GO" id="GO:0005506">
    <property type="term" value="F:iron ion binding"/>
    <property type="evidence" value="ECO:0007669"/>
    <property type="project" value="InterPro"/>
</dbReference>
<dbReference type="InterPro" id="IPR002401">
    <property type="entry name" value="Cyt_P450_E_grp-I"/>
</dbReference>
<evidence type="ECO:0000256" key="6">
    <source>
        <dbReference type="ARBA" id="ARBA00023004"/>
    </source>
</evidence>
<evidence type="ECO:0000256" key="10">
    <source>
        <dbReference type="RuleBase" id="RU000461"/>
    </source>
</evidence>
<comment type="similarity">
    <text evidence="2 10">Belongs to the cytochrome P450 family.</text>
</comment>
<sequence>FAPRLASYLGRKGFTITPKASNDYIINLIHQILDQRRQHIERRNDFIQIMVDHEENIEKEVQEKSENDKTSTYQWNNLKKTLTDKEIVGQAIVFFVAGYETTSVLLSFFMYVMAIHPEIQEKVHDEIRTVIGDDEVTHERVNELPYLDMVLNETMRIYPPVMRFDRVASSAYQLNDYQLPAGQIIGVPIYPIHHDPKTWPNPEQFIPERFSADEKAKRHPMSFLPFGDGPRSCIGMRFALQEAKVAIVRALRVVEIERCEKTEIPLQLSKLSIMSAKNGIWLRVSRRSQ</sequence>
<dbReference type="FunFam" id="1.10.630.10:FF:000182">
    <property type="entry name" value="Cytochrome P450 3A4"/>
    <property type="match status" value="1"/>
</dbReference>
<evidence type="ECO:0000256" key="4">
    <source>
        <dbReference type="ARBA" id="ARBA00022723"/>
    </source>
</evidence>